<dbReference type="InterPro" id="IPR000477">
    <property type="entry name" value="RT_dom"/>
</dbReference>
<evidence type="ECO:0000259" key="6">
    <source>
        <dbReference type="PROSITE" id="PS50878"/>
    </source>
</evidence>
<dbReference type="SUPFAM" id="SSF50630">
    <property type="entry name" value="Acid proteases"/>
    <property type="match status" value="1"/>
</dbReference>
<dbReference type="AlphaFoldDB" id="A0AAY4DCC8"/>
<dbReference type="Gene3D" id="4.10.60.10">
    <property type="entry name" value="Zinc finger, CCHC-type"/>
    <property type="match status" value="1"/>
</dbReference>
<name>A0AAY4DCC8_9TELE</name>
<dbReference type="InterPro" id="IPR021109">
    <property type="entry name" value="Peptidase_aspartic_dom_sf"/>
</dbReference>
<accession>A0AAY4DCC8</accession>
<dbReference type="Gene3D" id="3.10.10.10">
    <property type="entry name" value="HIV Type 1 Reverse Transcriptase, subunit A, domain 1"/>
    <property type="match status" value="1"/>
</dbReference>
<dbReference type="InterPro" id="IPR032567">
    <property type="entry name" value="RTL1-rel"/>
</dbReference>
<organism evidence="7 8">
    <name type="scientific">Denticeps clupeoides</name>
    <name type="common">denticle herring</name>
    <dbReference type="NCBI Taxonomy" id="299321"/>
    <lineage>
        <taxon>Eukaryota</taxon>
        <taxon>Metazoa</taxon>
        <taxon>Chordata</taxon>
        <taxon>Craniata</taxon>
        <taxon>Vertebrata</taxon>
        <taxon>Euteleostomi</taxon>
        <taxon>Actinopterygii</taxon>
        <taxon>Neopterygii</taxon>
        <taxon>Teleostei</taxon>
        <taxon>Clupei</taxon>
        <taxon>Clupeiformes</taxon>
        <taxon>Denticipitoidei</taxon>
        <taxon>Denticipitidae</taxon>
        <taxon>Denticeps</taxon>
    </lineage>
</organism>
<dbReference type="SUPFAM" id="SSF56672">
    <property type="entry name" value="DNA/RNA polymerases"/>
    <property type="match status" value="1"/>
</dbReference>
<reference evidence="7" key="2">
    <citation type="submission" date="2025-08" db="UniProtKB">
        <authorList>
            <consortium name="Ensembl"/>
        </authorList>
    </citation>
    <scope>IDENTIFICATION</scope>
</reference>
<dbReference type="SUPFAM" id="SSF57756">
    <property type="entry name" value="Retrovirus zinc finger-like domains"/>
    <property type="match status" value="1"/>
</dbReference>
<evidence type="ECO:0000256" key="2">
    <source>
        <dbReference type="ARBA" id="ARBA00012180"/>
    </source>
</evidence>
<evidence type="ECO:0000256" key="1">
    <source>
        <dbReference type="ARBA" id="ARBA00010879"/>
    </source>
</evidence>
<keyword evidence="8" id="KW-1185">Reference proteome</keyword>
<gene>
    <name evidence="7" type="primary">DHX15</name>
</gene>
<reference evidence="7" key="3">
    <citation type="submission" date="2025-09" db="UniProtKB">
        <authorList>
            <consortium name="Ensembl"/>
        </authorList>
    </citation>
    <scope>IDENTIFICATION</scope>
</reference>
<dbReference type="Ensembl" id="ENSDCDT00010051847.1">
    <property type="protein sequence ID" value="ENSDCDP00010041856.1"/>
    <property type="gene ID" value="ENSDCDG00010026458.1"/>
</dbReference>
<keyword evidence="3" id="KW-0863">Zinc-finger</keyword>
<proteinExistence type="inferred from homology"/>
<feature type="compositionally biased region" description="Basic and acidic residues" evidence="4">
    <location>
        <begin position="24"/>
        <end position="33"/>
    </location>
</feature>
<dbReference type="PANTHER" id="PTHR15503:SF22">
    <property type="entry name" value="TRANSPOSON TY3-I GAG POLYPROTEIN"/>
    <property type="match status" value="1"/>
</dbReference>
<dbReference type="Pfam" id="PF00078">
    <property type="entry name" value="RVT_1"/>
    <property type="match status" value="1"/>
</dbReference>
<dbReference type="Pfam" id="PF00098">
    <property type="entry name" value="zf-CCHC"/>
    <property type="match status" value="1"/>
</dbReference>
<feature type="region of interest" description="Disordered" evidence="4">
    <location>
        <begin position="291"/>
        <end position="330"/>
    </location>
</feature>
<dbReference type="EC" id="3.1.26.4" evidence="2"/>
<keyword evidence="3" id="KW-0862">Zinc</keyword>
<dbReference type="InterPro" id="IPR043128">
    <property type="entry name" value="Rev_trsase/Diguanyl_cyclase"/>
</dbReference>
<feature type="region of interest" description="Disordered" evidence="4">
    <location>
        <begin position="24"/>
        <end position="78"/>
    </location>
</feature>
<comment type="similarity">
    <text evidence="1">Belongs to the beta type-B retroviral polymerase family. HERV class-II K(HML-2) pol subfamily.</text>
</comment>
<dbReference type="Pfam" id="PF13650">
    <property type="entry name" value="Asp_protease_2"/>
    <property type="match status" value="1"/>
</dbReference>
<protein>
    <recommendedName>
        <fullName evidence="2">ribonuclease H</fullName>
        <ecNumber evidence="2">3.1.26.4</ecNumber>
    </recommendedName>
</protein>
<dbReference type="GeneTree" id="ENSGT00940000171189"/>
<sequence length="542" mass="60818">MVNRDWGTTLDSIITLATSIDRRHAERDQERRSHAPFHCAPAARLHDAPRAPPPRRSYEPMQMSRARPPLTPQERKRREEQRRCYYCGEPNHLSAVCPNRRIKPHPSGKNPRFPEVWSPLARTKAIPRATTRCSLPIIVCWNKPRPGHHQGRALVDSGAAMNLIDVDLATRLQLPVSRCDPPRAVMGLDGSPLGSGRILFQTKPLLICLEPNHVETVTFYLTTTPHDPIVLGYPWLTTHEPHIDWTTGTIKQWGRQCIHHQQATPPNRSGPTHVATVRLCHAPQPMPCSLPRTKTPVQDCKPRPLAETTPLRDDVTQKLPEATPRSPLDTTSSLLGVPECYHDLAAVFDKDKAAELPPHRPYDLAIDLLPGALPPRGRLYSLSLPERKAMDEYITASLASGIIRPSTSPAAAPFFFVGKKDGGLRPCIDYRKLNAITKKNRYPLPLLNTAFELLAGATVFTKLDLRNAYHLVRIREGDEWKTGFITPSGHYEYLVMPFGLSNSPAAFQALVNDVLRDMLDQFVFVYLDDILIYSPNLSTHIS</sequence>
<reference evidence="7 8" key="1">
    <citation type="submission" date="2020-06" db="EMBL/GenBank/DDBJ databases">
        <authorList>
            <consortium name="Wellcome Sanger Institute Data Sharing"/>
        </authorList>
    </citation>
    <scope>NUCLEOTIDE SEQUENCE [LARGE SCALE GENOMIC DNA]</scope>
</reference>
<dbReference type="Gene3D" id="2.40.70.10">
    <property type="entry name" value="Acid Proteases"/>
    <property type="match status" value="1"/>
</dbReference>
<dbReference type="Gene3D" id="3.30.70.270">
    <property type="match status" value="1"/>
</dbReference>
<evidence type="ECO:0000259" key="5">
    <source>
        <dbReference type="PROSITE" id="PS50158"/>
    </source>
</evidence>
<dbReference type="InterPro" id="IPR036875">
    <property type="entry name" value="Znf_CCHC_sf"/>
</dbReference>
<keyword evidence="3" id="KW-0479">Metal-binding</keyword>
<evidence type="ECO:0000256" key="3">
    <source>
        <dbReference type="PROSITE-ProRule" id="PRU00047"/>
    </source>
</evidence>
<dbReference type="InterPro" id="IPR043502">
    <property type="entry name" value="DNA/RNA_pol_sf"/>
</dbReference>
<feature type="compositionally biased region" description="Basic and acidic residues" evidence="4">
    <location>
        <begin position="300"/>
        <end position="316"/>
    </location>
</feature>
<feature type="domain" description="CCHC-type" evidence="5">
    <location>
        <begin position="82"/>
        <end position="99"/>
    </location>
</feature>
<dbReference type="Proteomes" id="UP000694580">
    <property type="component" value="Chromosome 10"/>
</dbReference>
<dbReference type="CDD" id="cd01647">
    <property type="entry name" value="RT_LTR"/>
    <property type="match status" value="1"/>
</dbReference>
<dbReference type="PANTHER" id="PTHR15503">
    <property type="entry name" value="LDOC1 RELATED"/>
    <property type="match status" value="1"/>
</dbReference>
<evidence type="ECO:0000313" key="8">
    <source>
        <dbReference type="Proteomes" id="UP000694580"/>
    </source>
</evidence>
<dbReference type="PROSITE" id="PS50158">
    <property type="entry name" value="ZF_CCHC"/>
    <property type="match status" value="1"/>
</dbReference>
<dbReference type="CDD" id="cd00303">
    <property type="entry name" value="retropepsin_like"/>
    <property type="match status" value="1"/>
</dbReference>
<feature type="domain" description="Reverse transcriptase" evidence="6">
    <location>
        <begin position="398"/>
        <end position="542"/>
    </location>
</feature>
<dbReference type="InterPro" id="IPR001878">
    <property type="entry name" value="Znf_CCHC"/>
</dbReference>
<evidence type="ECO:0000256" key="4">
    <source>
        <dbReference type="SAM" id="MobiDB-lite"/>
    </source>
</evidence>
<evidence type="ECO:0000313" key="7">
    <source>
        <dbReference type="Ensembl" id="ENSDCDP00010041856.1"/>
    </source>
</evidence>
<dbReference type="GO" id="GO:0003676">
    <property type="term" value="F:nucleic acid binding"/>
    <property type="evidence" value="ECO:0007669"/>
    <property type="project" value="InterPro"/>
</dbReference>
<dbReference type="GO" id="GO:0004523">
    <property type="term" value="F:RNA-DNA hybrid ribonuclease activity"/>
    <property type="evidence" value="ECO:0007669"/>
    <property type="project" value="UniProtKB-EC"/>
</dbReference>
<dbReference type="GO" id="GO:0008270">
    <property type="term" value="F:zinc ion binding"/>
    <property type="evidence" value="ECO:0007669"/>
    <property type="project" value="UniProtKB-KW"/>
</dbReference>
<dbReference type="SMART" id="SM00343">
    <property type="entry name" value="ZnF_C2HC"/>
    <property type="match status" value="1"/>
</dbReference>
<dbReference type="PROSITE" id="PS50878">
    <property type="entry name" value="RT_POL"/>
    <property type="match status" value="1"/>
</dbReference>